<evidence type="ECO:0000313" key="2">
    <source>
        <dbReference type="Proteomes" id="UP000092444"/>
    </source>
</evidence>
<protein>
    <submittedName>
        <fullName evidence="1">Uncharacterized protein</fullName>
    </submittedName>
</protein>
<dbReference type="AlphaFoldDB" id="A0A1B0F9C7"/>
<dbReference type="EnsemblMetazoa" id="GMOY000083-RA">
    <property type="protein sequence ID" value="GMOY000083-PA"/>
    <property type="gene ID" value="GMOY000083"/>
</dbReference>
<keyword evidence="2" id="KW-1185">Reference proteome</keyword>
<dbReference type="EMBL" id="CCAG010018377">
    <property type="status" value="NOT_ANNOTATED_CDS"/>
    <property type="molecule type" value="Genomic_DNA"/>
</dbReference>
<sequence>MSSPEIVRVQHLLPKLFILKSTLCAQTLNFLRSVLIRILCERVSNLYFDTSNHALHLKSNFVLLFRRSTHRYFWSYSLGKTFNIPAYRIKLSAIFSV</sequence>
<accession>A0A1B0F9C7</accession>
<proteinExistence type="predicted"/>
<evidence type="ECO:0000313" key="1">
    <source>
        <dbReference type="EnsemblMetazoa" id="GMOY000083-PA"/>
    </source>
</evidence>
<dbReference type="VEuPathDB" id="VectorBase:GMOY000083"/>
<name>A0A1B0F9C7_GLOMM</name>
<organism evidence="1 2">
    <name type="scientific">Glossina morsitans morsitans</name>
    <name type="common">Savannah tsetse fly</name>
    <dbReference type="NCBI Taxonomy" id="37546"/>
    <lineage>
        <taxon>Eukaryota</taxon>
        <taxon>Metazoa</taxon>
        <taxon>Ecdysozoa</taxon>
        <taxon>Arthropoda</taxon>
        <taxon>Hexapoda</taxon>
        <taxon>Insecta</taxon>
        <taxon>Pterygota</taxon>
        <taxon>Neoptera</taxon>
        <taxon>Endopterygota</taxon>
        <taxon>Diptera</taxon>
        <taxon>Brachycera</taxon>
        <taxon>Muscomorpha</taxon>
        <taxon>Hippoboscoidea</taxon>
        <taxon>Glossinidae</taxon>
        <taxon>Glossina</taxon>
    </lineage>
</organism>
<reference evidence="1" key="1">
    <citation type="submission" date="2020-05" db="UniProtKB">
        <authorList>
            <consortium name="EnsemblMetazoa"/>
        </authorList>
    </citation>
    <scope>IDENTIFICATION</scope>
    <source>
        <strain evidence="1">Yale</strain>
    </source>
</reference>
<dbReference type="Proteomes" id="UP000092444">
    <property type="component" value="Unassembled WGS sequence"/>
</dbReference>